<name>A0A7G5MXI9_9FIRM</name>
<dbReference type="AlphaFoldDB" id="A0A7G5MXI9"/>
<dbReference type="RefSeq" id="WP_018596914.1">
    <property type="nucleotide sequence ID" value="NZ_CABLBP010000040.1"/>
</dbReference>
<evidence type="ECO:0000313" key="1">
    <source>
        <dbReference type="EMBL" id="QMW79332.1"/>
    </source>
</evidence>
<gene>
    <name evidence="1" type="ORF">E5259_17950</name>
</gene>
<proteinExistence type="predicted"/>
<dbReference type="EMBL" id="CP039126">
    <property type="protein sequence ID" value="QMW79332.1"/>
    <property type="molecule type" value="Genomic_DNA"/>
</dbReference>
<accession>A0A7G5MXI9</accession>
<evidence type="ECO:0000313" key="2">
    <source>
        <dbReference type="Proteomes" id="UP000515789"/>
    </source>
</evidence>
<organism evidence="1 2">
    <name type="scientific">Blautia producta</name>
    <dbReference type="NCBI Taxonomy" id="33035"/>
    <lineage>
        <taxon>Bacteria</taxon>
        <taxon>Bacillati</taxon>
        <taxon>Bacillota</taxon>
        <taxon>Clostridia</taxon>
        <taxon>Lachnospirales</taxon>
        <taxon>Lachnospiraceae</taxon>
        <taxon>Blautia</taxon>
    </lineage>
</organism>
<dbReference type="Proteomes" id="UP000515789">
    <property type="component" value="Chromosome"/>
</dbReference>
<evidence type="ECO:0008006" key="3">
    <source>
        <dbReference type="Google" id="ProtNLM"/>
    </source>
</evidence>
<sequence length="111" mass="12709">MKVNILGTKYRIIIATNEEKPKLNECDGYMDPTIKEIVVGKFEGCPMSVEDLQAHTKNVMRHEITHAFLHESGLWTNSGNVENWGQSEEITDWIALQFPKMLKAFQKAKCI</sequence>
<dbReference type="GeneID" id="75051933"/>
<protein>
    <recommendedName>
        <fullName evidence="3">ImmA/IrrE family metallo-endopeptidase</fullName>
    </recommendedName>
</protein>
<reference evidence="1 2" key="1">
    <citation type="submission" date="2019-04" db="EMBL/GenBank/DDBJ databases">
        <authorList>
            <person name="Schori C."/>
            <person name="Ahrens C."/>
        </authorList>
    </citation>
    <scope>NUCLEOTIDE SEQUENCE [LARGE SCALE GENOMIC DNA]</scope>
    <source>
        <strain evidence="1 2">DSM 2950</strain>
    </source>
</reference>